<protein>
    <submittedName>
        <fullName evidence="2">Uncharacterized protein</fullName>
    </submittedName>
</protein>
<sequence>MRGVSARRRTRTGARTARAPVRRSERPSRRRGSPAREGGTAAGADARRSAPGGVTASADSADPMRDVGRDRAYFAVCLRGRTSAGAPRAPSSPLPWPRARPRRPRRMREPAAPPCRRGPRRSIRRSPAVER</sequence>
<proteinExistence type="predicted"/>
<evidence type="ECO:0000256" key="1">
    <source>
        <dbReference type="SAM" id="MobiDB-lite"/>
    </source>
</evidence>
<dbReference type="AlphaFoldDB" id="A0A6J4LY00"/>
<dbReference type="EMBL" id="CADCTV010000577">
    <property type="protein sequence ID" value="CAA9343934.1"/>
    <property type="molecule type" value="Genomic_DNA"/>
</dbReference>
<evidence type="ECO:0000313" key="2">
    <source>
        <dbReference type="EMBL" id="CAA9343934.1"/>
    </source>
</evidence>
<reference evidence="2" key="1">
    <citation type="submission" date="2020-02" db="EMBL/GenBank/DDBJ databases">
        <authorList>
            <person name="Meier V. D."/>
        </authorList>
    </citation>
    <scope>NUCLEOTIDE SEQUENCE</scope>
    <source>
        <strain evidence="2">AVDCRST_MAG89</strain>
    </source>
</reference>
<organism evidence="2">
    <name type="scientific">uncultured Gemmatimonadota bacterium</name>
    <dbReference type="NCBI Taxonomy" id="203437"/>
    <lineage>
        <taxon>Bacteria</taxon>
        <taxon>Pseudomonadati</taxon>
        <taxon>Gemmatimonadota</taxon>
        <taxon>environmental samples</taxon>
    </lineage>
</organism>
<feature type="compositionally biased region" description="Basic residues" evidence="1">
    <location>
        <begin position="1"/>
        <end position="12"/>
    </location>
</feature>
<name>A0A6J4LY00_9BACT</name>
<accession>A0A6J4LY00</accession>
<gene>
    <name evidence="2" type="ORF">AVDCRST_MAG89-2761</name>
</gene>
<feature type="region of interest" description="Disordered" evidence="1">
    <location>
        <begin position="80"/>
        <end position="131"/>
    </location>
</feature>
<feature type="region of interest" description="Disordered" evidence="1">
    <location>
        <begin position="1"/>
        <end position="68"/>
    </location>
</feature>